<sequence length="197" mass="22591">MEIDMVHDIQKAYRKLLTCMSEPGVIKNIDEESKKIHMDIKFFNSTLVLMFMLLDSEVSFKIISKNENEVSSIVRQLTYSKPECIEKADFIFILEDADIIMLKEALACAKPGNLINPHRSATVIVETSKISNEKKFLLKGPGIKDKNYMDLQLNGVWLDSLHNKNVEFPMGIDMIFVDRYSNIICLPRTTEVTKKVD</sequence>
<name>A0ABV4DU75_9CLOT</name>
<dbReference type="SUPFAM" id="SSF159709">
    <property type="entry name" value="PhnH-like"/>
    <property type="match status" value="1"/>
</dbReference>
<keyword evidence="1" id="KW-0456">Lyase</keyword>
<proteinExistence type="predicted"/>
<comment type="caution">
    <text evidence="1">The sequence shown here is derived from an EMBL/GenBank/DDBJ whole genome shotgun (WGS) entry which is preliminary data.</text>
</comment>
<dbReference type="Gene3D" id="3.40.50.11310">
    <property type="entry name" value="Bacterial phosphonate metabolism protein PhnH"/>
    <property type="match status" value="1"/>
</dbReference>
<organism evidence="1 2">
    <name type="scientific">Clostridium lapidicellarium</name>
    <dbReference type="NCBI Taxonomy" id="3240931"/>
    <lineage>
        <taxon>Bacteria</taxon>
        <taxon>Bacillati</taxon>
        <taxon>Bacillota</taxon>
        <taxon>Clostridia</taxon>
        <taxon>Eubacteriales</taxon>
        <taxon>Clostridiaceae</taxon>
        <taxon>Clostridium</taxon>
    </lineage>
</organism>
<dbReference type="Proteomes" id="UP001565220">
    <property type="component" value="Unassembled WGS sequence"/>
</dbReference>
<dbReference type="RefSeq" id="WP_294182049.1">
    <property type="nucleotide sequence ID" value="NZ_JBGFFE010000003.1"/>
</dbReference>
<gene>
    <name evidence="1" type="primary">phnH</name>
    <name evidence="1" type="ORF">AB8S09_03905</name>
</gene>
<dbReference type="GO" id="GO:0016829">
    <property type="term" value="F:lyase activity"/>
    <property type="evidence" value="ECO:0007669"/>
    <property type="project" value="UniProtKB-KW"/>
</dbReference>
<keyword evidence="2" id="KW-1185">Reference proteome</keyword>
<dbReference type="InterPro" id="IPR008772">
    <property type="entry name" value="Phosphonate_metab_PhnH"/>
</dbReference>
<reference evidence="1 2" key="1">
    <citation type="submission" date="2024-08" db="EMBL/GenBank/DDBJ databases">
        <title>Clostridium lapicellarii sp. nov., and Clostridium renhuaiense sp. nov., two species isolated from the mud in a fermentation cellar used for producing sauce-flavour Chinese liquors.</title>
        <authorList>
            <person name="Yang F."/>
            <person name="Wang H."/>
            <person name="Chen L.Q."/>
            <person name="Zhou N."/>
            <person name="Lu J.J."/>
            <person name="Pu X.X."/>
            <person name="Wan B."/>
            <person name="Wang L."/>
            <person name="Liu S.J."/>
        </authorList>
    </citation>
    <scope>NUCLEOTIDE SEQUENCE [LARGE SCALE GENOMIC DNA]</scope>
    <source>
        <strain evidence="1 2">MT-113</strain>
    </source>
</reference>
<evidence type="ECO:0000313" key="2">
    <source>
        <dbReference type="Proteomes" id="UP001565220"/>
    </source>
</evidence>
<dbReference type="Pfam" id="PF05845">
    <property type="entry name" value="PhnH"/>
    <property type="match status" value="1"/>
</dbReference>
<dbReference type="EMBL" id="JBGFFE010000003">
    <property type="protein sequence ID" value="MEY8762793.1"/>
    <property type="molecule type" value="Genomic_DNA"/>
</dbReference>
<protein>
    <submittedName>
        <fullName evidence="1">Phosphonate C-P lyase system protein PhnH</fullName>
    </submittedName>
</protein>
<dbReference type="PIRSF" id="PIRSF020680">
    <property type="entry name" value="PhnH"/>
    <property type="match status" value="1"/>
</dbReference>
<evidence type="ECO:0000313" key="1">
    <source>
        <dbReference type="EMBL" id="MEY8762793.1"/>
    </source>
</evidence>
<accession>A0ABV4DU75</accession>
<dbReference type="NCBIfam" id="TIGR03292">
    <property type="entry name" value="PhnH_redo"/>
    <property type="match status" value="1"/>
</dbReference>
<dbReference type="InterPro" id="IPR038058">
    <property type="entry name" value="PhnH-like_sp"/>
</dbReference>